<proteinExistence type="inferred from homology"/>
<protein>
    <submittedName>
        <fullName evidence="4">Aldehyde dehydrogenase</fullName>
        <ecNumber evidence="4">1.2.1.3</ecNumber>
    </submittedName>
</protein>
<keyword evidence="2 4" id="KW-0560">Oxidoreductase</keyword>
<dbReference type="InterPro" id="IPR016161">
    <property type="entry name" value="Ald_DH/histidinol_DH"/>
</dbReference>
<dbReference type="CDD" id="cd07106">
    <property type="entry name" value="ALDH_AldA-AAD23400"/>
    <property type="match status" value="1"/>
</dbReference>
<dbReference type="PROSITE" id="PS00687">
    <property type="entry name" value="ALDEHYDE_DEHYDR_GLU"/>
    <property type="match status" value="1"/>
</dbReference>
<feature type="domain" description="Aldehyde dehydrogenase" evidence="3">
    <location>
        <begin position="16"/>
        <end position="463"/>
    </location>
</feature>
<accession>A0A160TL73</accession>
<organism evidence="4">
    <name type="scientific">hydrothermal vent metagenome</name>
    <dbReference type="NCBI Taxonomy" id="652676"/>
    <lineage>
        <taxon>unclassified sequences</taxon>
        <taxon>metagenomes</taxon>
        <taxon>ecological metagenomes</taxon>
    </lineage>
</organism>
<sequence>MTFQLTIGGRESSCVETFAVIDPATGREFAQCPLATVEHLDHAVAAARAAFPAWSALPIDQRAALLNRFAEALAAECDDLAAILSREQGKPVRSAVGEIQGSIYWIRTTAGFRPPVERIDQPDGSRIEIHRRPLGVVGSITPWNFPVMIAIWHVIPALLAGNTVVLKPSPNTPLATLRMVEIANRHLPAGVWNVVTGDVEIGSGIARHPDINKVVFTGSTPTGRAIMRDGAGNLKRLTLELGGNDAAIVLPDADVDTIAPQIFSYAFGNSGQICAAIKRVYVHDTLHDALAERLAALAAAAKVGPGDDPDTQYGPVQNRRQYDYVRALAEDARMQGGRFLAGGEPLAGDGYFFPLSVVVDVTDGNRIVDEEQFGPVLPIIRYSDVEDVLARANAGDNGLGGSVWSADVGRAAELAQRLECGTAWVNHHAKISPDIPFGGAKQSGIGVEFGLHGLDEYLQLQTVRLPAGA</sequence>
<dbReference type="AlphaFoldDB" id="A0A160TL73"/>
<dbReference type="FunFam" id="3.40.605.10:FF:000007">
    <property type="entry name" value="NAD/NADP-dependent betaine aldehyde dehydrogenase"/>
    <property type="match status" value="1"/>
</dbReference>
<gene>
    <name evidence="4" type="ORF">MGWOODY_Smn1376</name>
</gene>
<evidence type="ECO:0000313" key="4">
    <source>
        <dbReference type="EMBL" id="CUS44777.1"/>
    </source>
</evidence>
<reference evidence="4" key="1">
    <citation type="submission" date="2015-10" db="EMBL/GenBank/DDBJ databases">
        <authorList>
            <person name="Gilbert D.G."/>
        </authorList>
    </citation>
    <scope>NUCLEOTIDE SEQUENCE</scope>
</reference>
<name>A0A160TL73_9ZZZZ</name>
<dbReference type="InterPro" id="IPR044086">
    <property type="entry name" value="LUC3-like"/>
</dbReference>
<dbReference type="Gene3D" id="3.40.605.10">
    <property type="entry name" value="Aldehyde Dehydrogenase, Chain A, domain 1"/>
    <property type="match status" value="1"/>
</dbReference>
<evidence type="ECO:0000256" key="2">
    <source>
        <dbReference type="ARBA" id="ARBA00023002"/>
    </source>
</evidence>
<dbReference type="Gene3D" id="3.40.309.10">
    <property type="entry name" value="Aldehyde Dehydrogenase, Chain A, domain 2"/>
    <property type="match status" value="1"/>
</dbReference>
<dbReference type="InterPro" id="IPR016162">
    <property type="entry name" value="Ald_DH_N"/>
</dbReference>
<dbReference type="Pfam" id="PF00171">
    <property type="entry name" value="Aldedh"/>
    <property type="match status" value="1"/>
</dbReference>
<dbReference type="InterPro" id="IPR015590">
    <property type="entry name" value="Aldehyde_DH_dom"/>
</dbReference>
<evidence type="ECO:0000259" key="3">
    <source>
        <dbReference type="Pfam" id="PF00171"/>
    </source>
</evidence>
<dbReference type="PROSITE" id="PS00070">
    <property type="entry name" value="ALDEHYDE_DEHYDR_CYS"/>
    <property type="match status" value="1"/>
</dbReference>
<dbReference type="InterPro" id="IPR016160">
    <property type="entry name" value="Ald_DH_CS_CYS"/>
</dbReference>
<dbReference type="InterPro" id="IPR016163">
    <property type="entry name" value="Ald_DH_C"/>
</dbReference>
<dbReference type="InterPro" id="IPR029510">
    <property type="entry name" value="Ald_DH_CS_GLU"/>
</dbReference>
<dbReference type="GO" id="GO:0004029">
    <property type="term" value="F:aldehyde dehydrogenase (NAD+) activity"/>
    <property type="evidence" value="ECO:0007669"/>
    <property type="project" value="UniProtKB-EC"/>
</dbReference>
<dbReference type="PANTHER" id="PTHR11699">
    <property type="entry name" value="ALDEHYDE DEHYDROGENASE-RELATED"/>
    <property type="match status" value="1"/>
</dbReference>
<dbReference type="EMBL" id="CZQE01000180">
    <property type="protein sequence ID" value="CUS44777.1"/>
    <property type="molecule type" value="Genomic_DNA"/>
</dbReference>
<dbReference type="SUPFAM" id="SSF53720">
    <property type="entry name" value="ALDH-like"/>
    <property type="match status" value="1"/>
</dbReference>
<dbReference type="EC" id="1.2.1.3" evidence="4"/>
<evidence type="ECO:0000256" key="1">
    <source>
        <dbReference type="ARBA" id="ARBA00009986"/>
    </source>
</evidence>
<comment type="similarity">
    <text evidence="1">Belongs to the aldehyde dehydrogenase family.</text>
</comment>